<proteinExistence type="predicted"/>
<protein>
    <submittedName>
        <fullName evidence="1">Uncharacterized protein</fullName>
    </submittedName>
</protein>
<organism evidence="1">
    <name type="scientific">Arundo donax</name>
    <name type="common">Giant reed</name>
    <name type="synonym">Donax arundinaceus</name>
    <dbReference type="NCBI Taxonomy" id="35708"/>
    <lineage>
        <taxon>Eukaryota</taxon>
        <taxon>Viridiplantae</taxon>
        <taxon>Streptophyta</taxon>
        <taxon>Embryophyta</taxon>
        <taxon>Tracheophyta</taxon>
        <taxon>Spermatophyta</taxon>
        <taxon>Magnoliopsida</taxon>
        <taxon>Liliopsida</taxon>
        <taxon>Poales</taxon>
        <taxon>Poaceae</taxon>
        <taxon>PACMAD clade</taxon>
        <taxon>Arundinoideae</taxon>
        <taxon>Arundineae</taxon>
        <taxon>Arundo</taxon>
    </lineage>
</organism>
<dbReference type="AlphaFoldDB" id="A0A0A9E230"/>
<accession>A0A0A9E230</accession>
<name>A0A0A9E230_ARUDO</name>
<dbReference type="EMBL" id="GBRH01203819">
    <property type="protein sequence ID" value="JAD94076.1"/>
    <property type="molecule type" value="Transcribed_RNA"/>
</dbReference>
<sequence length="53" mass="5945">MTSLIVLLYSIHSTSFCFIVKRSWLFPSVRSPVIKTRAGLTIASAGPTYRRKS</sequence>
<reference evidence="1" key="2">
    <citation type="journal article" date="2015" name="Data Brief">
        <title>Shoot transcriptome of the giant reed, Arundo donax.</title>
        <authorList>
            <person name="Barrero R.A."/>
            <person name="Guerrero F.D."/>
            <person name="Moolhuijzen P."/>
            <person name="Goolsby J.A."/>
            <person name="Tidwell J."/>
            <person name="Bellgard S.E."/>
            <person name="Bellgard M.I."/>
        </authorList>
    </citation>
    <scope>NUCLEOTIDE SEQUENCE</scope>
    <source>
        <tissue evidence="1">Shoot tissue taken approximately 20 cm above the soil surface</tissue>
    </source>
</reference>
<reference evidence="1" key="1">
    <citation type="submission" date="2014-09" db="EMBL/GenBank/DDBJ databases">
        <authorList>
            <person name="Magalhaes I.L.F."/>
            <person name="Oliveira U."/>
            <person name="Santos F.R."/>
            <person name="Vidigal T.H.D.A."/>
            <person name="Brescovit A.D."/>
            <person name="Santos A.J."/>
        </authorList>
    </citation>
    <scope>NUCLEOTIDE SEQUENCE</scope>
    <source>
        <tissue evidence="1">Shoot tissue taken approximately 20 cm above the soil surface</tissue>
    </source>
</reference>
<evidence type="ECO:0000313" key="1">
    <source>
        <dbReference type="EMBL" id="JAD94076.1"/>
    </source>
</evidence>